<evidence type="ECO:0000256" key="2">
    <source>
        <dbReference type="SAM" id="MobiDB-lite"/>
    </source>
</evidence>
<feature type="coiled-coil region" evidence="1">
    <location>
        <begin position="60"/>
        <end position="94"/>
    </location>
</feature>
<keyword evidence="1" id="KW-0175">Coiled coil</keyword>
<keyword evidence="4" id="KW-1185">Reference proteome</keyword>
<comment type="caution">
    <text evidence="3">The sequence shown here is derived from an EMBL/GenBank/DDBJ whole genome shotgun (WGS) entry which is preliminary data.</text>
</comment>
<evidence type="ECO:0000256" key="1">
    <source>
        <dbReference type="SAM" id="Coils"/>
    </source>
</evidence>
<sequence length="122" mass="13502">MRGAAEEGRCGDILAERVPQAPSQRSAAAAGRSRCGRGAGRTARARATEQRSRGTGLLAEEQLYLEAEALRAELAEARHRCREMEEDLLEHDAAAIAARFDIYSCKRNKVRKVQCWFSPIIC</sequence>
<protein>
    <submittedName>
        <fullName evidence="3">Uncharacterized protein</fullName>
    </submittedName>
</protein>
<accession>A0A835Z5T4</accession>
<reference evidence="3" key="1">
    <citation type="submission" date="2021-02" db="EMBL/GenBank/DDBJ databases">
        <title>First Annotated Genome of the Yellow-green Alga Tribonema minus.</title>
        <authorList>
            <person name="Mahan K.M."/>
        </authorList>
    </citation>
    <scope>NUCLEOTIDE SEQUENCE</scope>
    <source>
        <strain evidence="3">UTEX B ZZ1240</strain>
    </source>
</reference>
<dbReference type="Proteomes" id="UP000664859">
    <property type="component" value="Unassembled WGS sequence"/>
</dbReference>
<proteinExistence type="predicted"/>
<evidence type="ECO:0000313" key="3">
    <source>
        <dbReference type="EMBL" id="KAG5186217.1"/>
    </source>
</evidence>
<name>A0A835Z5T4_9STRA</name>
<gene>
    <name evidence="3" type="ORF">JKP88DRAFT_346480</name>
</gene>
<feature type="compositionally biased region" description="Low complexity" evidence="2">
    <location>
        <begin position="21"/>
        <end position="33"/>
    </location>
</feature>
<feature type="compositionally biased region" description="Basic and acidic residues" evidence="2">
    <location>
        <begin position="1"/>
        <end position="10"/>
    </location>
</feature>
<evidence type="ECO:0000313" key="4">
    <source>
        <dbReference type="Proteomes" id="UP000664859"/>
    </source>
</evidence>
<dbReference type="AlphaFoldDB" id="A0A835Z5T4"/>
<dbReference type="EMBL" id="JAFCMP010000112">
    <property type="protein sequence ID" value="KAG5186217.1"/>
    <property type="molecule type" value="Genomic_DNA"/>
</dbReference>
<organism evidence="3 4">
    <name type="scientific">Tribonema minus</name>
    <dbReference type="NCBI Taxonomy" id="303371"/>
    <lineage>
        <taxon>Eukaryota</taxon>
        <taxon>Sar</taxon>
        <taxon>Stramenopiles</taxon>
        <taxon>Ochrophyta</taxon>
        <taxon>PX clade</taxon>
        <taxon>Xanthophyceae</taxon>
        <taxon>Tribonematales</taxon>
        <taxon>Tribonemataceae</taxon>
        <taxon>Tribonema</taxon>
    </lineage>
</organism>
<feature type="region of interest" description="Disordered" evidence="2">
    <location>
        <begin position="1"/>
        <end position="53"/>
    </location>
</feature>